<keyword evidence="4" id="KW-1185">Reference proteome</keyword>
<evidence type="ECO:0000259" key="2">
    <source>
        <dbReference type="SMART" id="SM00834"/>
    </source>
</evidence>
<evidence type="ECO:0000313" key="4">
    <source>
        <dbReference type="Proteomes" id="UP000316473"/>
    </source>
</evidence>
<evidence type="ECO:0000313" key="3">
    <source>
        <dbReference type="EMBL" id="BBL35569.1"/>
    </source>
</evidence>
<dbReference type="EMBL" id="AP019755">
    <property type="protein sequence ID" value="BBL35569.1"/>
    <property type="molecule type" value="Genomic_DNA"/>
</dbReference>
<feature type="compositionally biased region" description="Basic and acidic residues" evidence="1">
    <location>
        <begin position="57"/>
        <end position="78"/>
    </location>
</feature>
<dbReference type="PANTHER" id="PTHR34404:SF2">
    <property type="entry name" value="CONSERVED SERINE RICH PROTEIN"/>
    <property type="match status" value="1"/>
</dbReference>
<sequence>MPIYEYVCHACGLEKEHLQKLSDAPIAHCPACGSTEYIKKVSAASFRLKGSGWYVTDFKDKKGSSAETESKSNKETAGKEAAANTDSSTHQATTDTKNAASSASTTPSSTSSTPN</sequence>
<dbReference type="NCBIfam" id="TIGR02605">
    <property type="entry name" value="CxxC_CxxC_SSSS"/>
    <property type="match status" value="1"/>
</dbReference>
<dbReference type="Pfam" id="PF09723">
    <property type="entry name" value="Zn_ribbon_8"/>
    <property type="match status" value="1"/>
</dbReference>
<dbReference type="SMART" id="SM00834">
    <property type="entry name" value="CxxC_CXXC_SSSS"/>
    <property type="match status" value="1"/>
</dbReference>
<organism evidence="3 4">
    <name type="scientific">Nitrosomonas stercoris</name>
    <dbReference type="NCBI Taxonomy" id="1444684"/>
    <lineage>
        <taxon>Bacteria</taxon>
        <taxon>Pseudomonadati</taxon>
        <taxon>Pseudomonadota</taxon>
        <taxon>Betaproteobacteria</taxon>
        <taxon>Nitrosomonadales</taxon>
        <taxon>Nitrosomonadaceae</taxon>
        <taxon>Nitrosomonas</taxon>
    </lineage>
</organism>
<dbReference type="InterPro" id="IPR013429">
    <property type="entry name" value="Regulatory_FmdB_Zinc_ribbon"/>
</dbReference>
<gene>
    <name evidence="3" type="ORF">Nstercoris_01841</name>
</gene>
<protein>
    <recommendedName>
        <fullName evidence="2">Putative regulatory protein FmdB zinc ribbon domain-containing protein</fullName>
    </recommendedName>
</protein>
<dbReference type="KEGG" id="nst:Nstercoris_01841"/>
<dbReference type="PANTHER" id="PTHR34404">
    <property type="entry name" value="REGULATORY PROTEIN, FMDB FAMILY"/>
    <property type="match status" value="1"/>
</dbReference>
<name>A0A4Y1YPC2_9PROT</name>
<accession>A0A4Y1YPC2</accession>
<dbReference type="Proteomes" id="UP000316473">
    <property type="component" value="Chromosome"/>
</dbReference>
<evidence type="ECO:0000256" key="1">
    <source>
        <dbReference type="SAM" id="MobiDB-lite"/>
    </source>
</evidence>
<reference evidence="3 4" key="1">
    <citation type="submission" date="2019-06" db="EMBL/GenBank/DDBJ databases">
        <title>Nitrosomonas stercoris KYUHI-S whole genome shotgun sequence.</title>
        <authorList>
            <person name="Nakagawa T."/>
            <person name="Tsuchiya Y."/>
            <person name="Takahashi R."/>
        </authorList>
    </citation>
    <scope>NUCLEOTIDE SEQUENCE [LARGE SCALE GENOMIC DNA]</scope>
    <source>
        <strain evidence="3 4">KYUHI-S</strain>
    </source>
</reference>
<dbReference type="AlphaFoldDB" id="A0A4Y1YPC2"/>
<feature type="domain" description="Putative regulatory protein FmdB zinc ribbon" evidence="2">
    <location>
        <begin position="1"/>
        <end position="42"/>
    </location>
</feature>
<feature type="region of interest" description="Disordered" evidence="1">
    <location>
        <begin position="56"/>
        <end position="115"/>
    </location>
</feature>
<proteinExistence type="predicted"/>
<feature type="compositionally biased region" description="Low complexity" evidence="1">
    <location>
        <begin position="92"/>
        <end position="115"/>
    </location>
</feature>